<reference evidence="6" key="2">
    <citation type="submission" date="2025-08" db="UniProtKB">
        <authorList>
            <consortium name="Ensembl"/>
        </authorList>
    </citation>
    <scope>IDENTIFICATION</scope>
</reference>
<dbReference type="InterPro" id="IPR027482">
    <property type="entry name" value="Sec1-like_dom2"/>
</dbReference>
<sequence length="628" mass="71556">MSAHLSYGRVNLNILREAARKELREFLDKCAGSKAIVWDEYLTGPFGLIAQYSLLKEHEVEKMFTLKGGRLPAADVKNIIFFVRPRLELMDIIAENVISEDKMHSPRDFHILFVPRRSMLCEQRLKEQGVLGSLINIDEYILDLIPYDGDLLSMESEGAFRECYLESDQTSLYHTAKGLMTLQALYGTIPQIFGKGECARHVANMMLRMKREFAGSQTQILPVFDSLLLLDRNIDLLTPLATQLTYEDNLRGLCRFVYGVLDLCYVKLPPEKFAAQKKQVEVGKDLPTEPKKMQLNSAEELYAEIRDKNFNAIGAALSKKAKIISAAFEERHNAKTVGEIKQFVSQLPHMQAARSSLANHTSIAELIKDITKRLLLILVDRGKWIFSLFLSHSDSASEAFFDNLTVEQEFMTGVDTDKVNTYIEDCIAQKDPLIKILRLVCMQSVCNNGLKQKILDYYKREILQTYGYEHMLTLNNLEKTGLLKPQTSTRNNYPTIRKTLKLWMEDANEQNPNDISYVYSGYAPLSIRLTQVLARPGWRSIEEVLKMLPGPHFEERQQLPAGLHKKRQQGENRTTLVFFLGGVTYAEIAALRFLSQMEDGGTEYIIATTKLINGTSWIKSLMDRPEAP</sequence>
<dbReference type="Gene3D" id="3.40.50.2060">
    <property type="match status" value="1"/>
</dbReference>
<dbReference type="GeneTree" id="ENSGT00940000155165"/>
<organism evidence="6 7">
    <name type="scientific">Hucho hucho</name>
    <name type="common">huchen</name>
    <dbReference type="NCBI Taxonomy" id="62062"/>
    <lineage>
        <taxon>Eukaryota</taxon>
        <taxon>Metazoa</taxon>
        <taxon>Chordata</taxon>
        <taxon>Craniata</taxon>
        <taxon>Vertebrata</taxon>
        <taxon>Euteleostomi</taxon>
        <taxon>Actinopterygii</taxon>
        <taxon>Neopterygii</taxon>
        <taxon>Teleostei</taxon>
        <taxon>Protacanthopterygii</taxon>
        <taxon>Salmoniformes</taxon>
        <taxon>Salmonidae</taxon>
        <taxon>Salmoninae</taxon>
        <taxon>Hucho</taxon>
    </lineage>
</organism>
<dbReference type="Proteomes" id="UP000314982">
    <property type="component" value="Unassembled WGS sequence"/>
</dbReference>
<dbReference type="GO" id="GO:0031902">
    <property type="term" value="C:late endosome membrane"/>
    <property type="evidence" value="ECO:0007669"/>
    <property type="project" value="UniProtKB-SubCell"/>
</dbReference>
<keyword evidence="5" id="KW-0472">Membrane</keyword>
<dbReference type="GO" id="GO:0015031">
    <property type="term" value="P:protein transport"/>
    <property type="evidence" value="ECO:0007669"/>
    <property type="project" value="UniProtKB-KW"/>
</dbReference>
<dbReference type="AlphaFoldDB" id="A0A4W5N0J2"/>
<comment type="similarity">
    <text evidence="3">Belongs to the STXBP/unc-18/SEC1 family.</text>
</comment>
<dbReference type="PANTHER" id="PTHR11679">
    <property type="entry name" value="VESICLE PROTEIN SORTING-ASSOCIATED"/>
    <property type="match status" value="1"/>
</dbReference>
<dbReference type="Gene3D" id="1.25.40.850">
    <property type="match status" value="1"/>
</dbReference>
<evidence type="ECO:0000256" key="4">
    <source>
        <dbReference type="ARBA" id="ARBA00022927"/>
    </source>
</evidence>
<proteinExistence type="inferred from homology"/>
<dbReference type="InterPro" id="IPR001619">
    <property type="entry name" value="Sec1-like"/>
</dbReference>
<dbReference type="STRING" id="62062.ENSHHUP00000043214"/>
<reference evidence="7" key="1">
    <citation type="submission" date="2018-06" db="EMBL/GenBank/DDBJ databases">
        <title>Genome assembly of Danube salmon.</title>
        <authorList>
            <person name="Macqueen D.J."/>
            <person name="Gundappa M.K."/>
        </authorList>
    </citation>
    <scope>NUCLEOTIDE SEQUENCE [LARGE SCALE GENOMIC DNA]</scope>
</reference>
<dbReference type="Ensembl" id="ENSHHUT00000044837.1">
    <property type="protein sequence ID" value="ENSHHUP00000043214.1"/>
    <property type="gene ID" value="ENSHHUG00000026526.1"/>
</dbReference>
<dbReference type="Gene3D" id="3.40.50.1910">
    <property type="match status" value="2"/>
</dbReference>
<dbReference type="FunFam" id="3.40.50.1910:FF:000005">
    <property type="entry name" value="vacuolar protein sorting-associated protein 33A isoform X1"/>
    <property type="match status" value="2"/>
</dbReference>
<keyword evidence="7" id="KW-1185">Reference proteome</keyword>
<comment type="subcellular location">
    <subcellularLocation>
        <location evidence="1">Late endosome membrane</location>
        <topology evidence="1">Peripheral membrane protein</topology>
        <orientation evidence="1">Cytoplasmic side</orientation>
    </subcellularLocation>
    <subcellularLocation>
        <location evidence="2">Lysosome membrane</location>
        <topology evidence="2">Peripheral membrane protein</topology>
        <orientation evidence="2">Cytoplasmic side</orientation>
    </subcellularLocation>
</comment>
<evidence type="ECO:0000256" key="5">
    <source>
        <dbReference type="ARBA" id="ARBA00023136"/>
    </source>
</evidence>
<evidence type="ECO:0000256" key="1">
    <source>
        <dbReference type="ARBA" id="ARBA00004492"/>
    </source>
</evidence>
<reference evidence="6" key="3">
    <citation type="submission" date="2025-09" db="UniProtKB">
        <authorList>
            <consortium name="Ensembl"/>
        </authorList>
    </citation>
    <scope>IDENTIFICATION</scope>
</reference>
<dbReference type="Gene3D" id="3.90.830.10">
    <property type="entry name" value="Syntaxin Binding Protein 1, Chain A, domain 2"/>
    <property type="match status" value="1"/>
</dbReference>
<dbReference type="InterPro" id="IPR043155">
    <property type="entry name" value="VPS33_dom3b"/>
</dbReference>
<dbReference type="InterPro" id="IPR043154">
    <property type="entry name" value="Sec-1-like_dom1"/>
</dbReference>
<name>A0A4W5N0J2_9TELE</name>
<dbReference type="GO" id="GO:0005765">
    <property type="term" value="C:lysosomal membrane"/>
    <property type="evidence" value="ECO:0007669"/>
    <property type="project" value="UniProtKB-SubCell"/>
</dbReference>
<evidence type="ECO:0000313" key="7">
    <source>
        <dbReference type="Proteomes" id="UP000314982"/>
    </source>
</evidence>
<dbReference type="SUPFAM" id="SSF56815">
    <property type="entry name" value="Sec1/munc18-like (SM) proteins"/>
    <property type="match status" value="1"/>
</dbReference>
<protein>
    <submittedName>
        <fullName evidence="6">VPS33A core subunit of CORVET and HOPS complexes</fullName>
    </submittedName>
</protein>
<keyword evidence="4" id="KW-0813">Transport</keyword>
<dbReference type="Pfam" id="PF00995">
    <property type="entry name" value="Sec1"/>
    <property type="match status" value="1"/>
</dbReference>
<evidence type="ECO:0000256" key="3">
    <source>
        <dbReference type="ARBA" id="ARBA00009884"/>
    </source>
</evidence>
<dbReference type="FunFam" id="1.25.40.850:FF:000002">
    <property type="entry name" value="Vacuolar protein sorting-associated protein 33A"/>
    <property type="match status" value="1"/>
</dbReference>
<dbReference type="InterPro" id="IPR036045">
    <property type="entry name" value="Sec1-like_sf"/>
</dbReference>
<evidence type="ECO:0000256" key="2">
    <source>
        <dbReference type="ARBA" id="ARBA00004630"/>
    </source>
</evidence>
<dbReference type="InterPro" id="IPR043127">
    <property type="entry name" value="Sec-1-like_dom3a"/>
</dbReference>
<evidence type="ECO:0000313" key="6">
    <source>
        <dbReference type="Ensembl" id="ENSHHUP00000043214.1"/>
    </source>
</evidence>
<dbReference type="GO" id="GO:0016192">
    <property type="term" value="P:vesicle-mediated transport"/>
    <property type="evidence" value="ECO:0007669"/>
    <property type="project" value="InterPro"/>
</dbReference>
<keyword evidence="4" id="KW-0653">Protein transport</keyword>
<accession>A0A4W5N0J2</accession>